<dbReference type="SUPFAM" id="SSF55186">
    <property type="entry name" value="ThrRS/AlaRS common domain"/>
    <property type="match status" value="1"/>
</dbReference>
<protein>
    <recommendedName>
        <fullName evidence="6">Alanyl-transfer RNA synthetases family profile domain-containing protein</fullName>
    </recommendedName>
</protein>
<dbReference type="SUPFAM" id="SSF50447">
    <property type="entry name" value="Translation proteins"/>
    <property type="match status" value="1"/>
</dbReference>
<gene>
    <name evidence="7" type="ORF">QG37_00128</name>
</gene>
<dbReference type="Pfam" id="PF07973">
    <property type="entry name" value="tRNA_SAD"/>
    <property type="match status" value="1"/>
</dbReference>
<sequence>MTVATSTVVGALACQRNSFLKSLEARVVSCKPYEPIMSAKDKQNKNKKKEVPKKEEQELYAVELEDTALFPEGGGQPYDTGRLVLPDRNVEVVKVLRQGLTAVHVTKDKVEPGTLVKLDVDWDRRFDIMQQHTGQHLVSAVFDTFNLETLSWSMGDTINYIELPQRVDEAKLAEASKIINEKIVENIPITVATPDDHGGEIDVSHIPDDYDMSKGVVRIVSIGKMDTNPCCGTHLQSTGQIQAVALLHQTNIRGGNSRLHFACGSRVARLLEKNYLMLKDVCGSQLSCQVEEVGTKVAELNMNYRKVQSRENALLKELASNKASAFFDTLKSKGVAYIYRADNSPEYLTACQKELLTLINGNTESGVNLTDNNTVVFLNGDYKSGTGGMIKIMGPKAEELLKEITKLVKNMKGGGKGPSFQGKVVKYEKGEIERVLDFLEQIEK</sequence>
<dbReference type="VEuPathDB" id="FungiDB:CJJ09_000093"/>
<dbReference type="PROSITE" id="PS50860">
    <property type="entry name" value="AA_TRNA_LIGASE_II_ALA"/>
    <property type="match status" value="1"/>
</dbReference>
<dbReference type="VEuPathDB" id="FungiDB:CJI97_004088"/>
<dbReference type="VEuPathDB" id="FungiDB:CJI96_0002546"/>
<dbReference type="InterPro" id="IPR051335">
    <property type="entry name" value="Alanyl-tRNA_Editing_Enzymes"/>
</dbReference>
<dbReference type="VEuPathDB" id="FungiDB:QG37_00128"/>
<keyword evidence="4" id="KW-0479">Metal-binding</keyword>
<dbReference type="PANTHER" id="PTHR43462">
    <property type="entry name" value="ALANYL-TRNA EDITING PROTEIN"/>
    <property type="match status" value="1"/>
</dbReference>
<dbReference type="AlphaFoldDB" id="A0A0L0P950"/>
<evidence type="ECO:0000313" key="7">
    <source>
        <dbReference type="EMBL" id="KNE02755.1"/>
    </source>
</evidence>
<dbReference type="InterPro" id="IPR018163">
    <property type="entry name" value="Thr/Ala-tRNA-synth_IIc_edit"/>
</dbReference>
<accession>A0A0L0P950</accession>
<dbReference type="GO" id="GO:0005524">
    <property type="term" value="F:ATP binding"/>
    <property type="evidence" value="ECO:0007669"/>
    <property type="project" value="InterPro"/>
</dbReference>
<dbReference type="InterPro" id="IPR009000">
    <property type="entry name" value="Transl_B-barrel_sf"/>
</dbReference>
<dbReference type="VEuPathDB" id="FungiDB:CJJ07_000771"/>
<comment type="subcellular location">
    <subcellularLocation>
        <location evidence="2">Cytoplasm</location>
    </subcellularLocation>
</comment>
<dbReference type="PANTHER" id="PTHR43462:SF1">
    <property type="entry name" value="ALANYL-TRNA EDITING PROTEIN AARSD1"/>
    <property type="match status" value="1"/>
</dbReference>
<dbReference type="Gene3D" id="2.40.30.130">
    <property type="match status" value="1"/>
</dbReference>
<evidence type="ECO:0000256" key="2">
    <source>
        <dbReference type="ARBA" id="ARBA00004496"/>
    </source>
</evidence>
<comment type="similarity">
    <text evidence="3">Belongs to the class-II aminoacyl-tRNA synthetase family. Alax-L subfamily.</text>
</comment>
<evidence type="ECO:0000256" key="5">
    <source>
        <dbReference type="ARBA" id="ARBA00022833"/>
    </source>
</evidence>
<evidence type="ECO:0000259" key="6">
    <source>
        <dbReference type="PROSITE" id="PS50860"/>
    </source>
</evidence>
<feature type="domain" description="Alanyl-transfer RNA synthetases family profile" evidence="6">
    <location>
        <begin position="1"/>
        <end position="273"/>
    </location>
</feature>
<proteinExistence type="inferred from homology"/>
<dbReference type="InterPro" id="IPR018164">
    <property type="entry name" value="Ala-tRNA-synth_IIc_N"/>
</dbReference>
<dbReference type="EMBL" id="LGST01000002">
    <property type="protein sequence ID" value="KNE02755.1"/>
    <property type="molecule type" value="Genomic_DNA"/>
</dbReference>
<keyword evidence="5" id="KW-0862">Zinc</keyword>
<dbReference type="Proteomes" id="UP000037122">
    <property type="component" value="Unassembled WGS sequence"/>
</dbReference>
<dbReference type="GO" id="GO:0006419">
    <property type="term" value="P:alanyl-tRNA aminoacylation"/>
    <property type="evidence" value="ECO:0007669"/>
    <property type="project" value="InterPro"/>
</dbReference>
<dbReference type="GO" id="GO:0005737">
    <property type="term" value="C:cytoplasm"/>
    <property type="evidence" value="ECO:0007669"/>
    <property type="project" value="UniProtKB-SubCell"/>
</dbReference>
<evidence type="ECO:0000256" key="3">
    <source>
        <dbReference type="ARBA" id="ARBA00008429"/>
    </source>
</evidence>
<evidence type="ECO:0000256" key="4">
    <source>
        <dbReference type="ARBA" id="ARBA00022723"/>
    </source>
</evidence>
<reference evidence="8" key="1">
    <citation type="journal article" date="2015" name="BMC Genomics">
        <title>Draft genome of a commonly misdiagnosed multidrug resistant pathogen Candida auris.</title>
        <authorList>
            <person name="Chatterjee S."/>
            <person name="Alampalli S.V."/>
            <person name="Nageshan R.K."/>
            <person name="Chettiar S.T."/>
            <person name="Joshi S."/>
            <person name="Tatu U.S."/>
        </authorList>
    </citation>
    <scope>NUCLEOTIDE SEQUENCE [LARGE SCALE GENOMIC DNA]</scope>
    <source>
        <strain evidence="8">6684</strain>
    </source>
</reference>
<evidence type="ECO:0000313" key="8">
    <source>
        <dbReference type="Proteomes" id="UP000037122"/>
    </source>
</evidence>
<name>A0A0L0P950_CANAR</name>
<dbReference type="GO" id="GO:0046872">
    <property type="term" value="F:metal ion binding"/>
    <property type="evidence" value="ECO:0007669"/>
    <property type="project" value="UniProtKB-KW"/>
</dbReference>
<dbReference type="InterPro" id="IPR012947">
    <property type="entry name" value="tRNA_SAD"/>
</dbReference>
<dbReference type="InterPro" id="IPR018165">
    <property type="entry name" value="Ala-tRNA-synth_IIc_core"/>
</dbReference>
<evidence type="ECO:0000256" key="1">
    <source>
        <dbReference type="ARBA" id="ARBA00001947"/>
    </source>
</evidence>
<comment type="caution">
    <text evidence="7">The sequence shown here is derived from an EMBL/GenBank/DDBJ whole genome shotgun (WGS) entry which is preliminary data.</text>
</comment>
<dbReference type="GO" id="GO:0002196">
    <property type="term" value="F:Ser-tRNA(Ala) deacylase activity"/>
    <property type="evidence" value="ECO:0007669"/>
    <property type="project" value="TreeGrafter"/>
</dbReference>
<organism evidence="7 8">
    <name type="scientific">Candidozyma auris</name>
    <name type="common">Yeast</name>
    <name type="synonym">Candida auris</name>
    <dbReference type="NCBI Taxonomy" id="498019"/>
    <lineage>
        <taxon>Eukaryota</taxon>
        <taxon>Fungi</taxon>
        <taxon>Dikarya</taxon>
        <taxon>Ascomycota</taxon>
        <taxon>Saccharomycotina</taxon>
        <taxon>Pichiomycetes</taxon>
        <taxon>Metschnikowiaceae</taxon>
        <taxon>Candidozyma</taxon>
    </lineage>
</organism>
<comment type="cofactor">
    <cofactor evidence="1">
        <name>Zn(2+)</name>
        <dbReference type="ChEBI" id="CHEBI:29105"/>
    </cofactor>
</comment>
<dbReference type="GO" id="GO:0004813">
    <property type="term" value="F:alanine-tRNA ligase activity"/>
    <property type="evidence" value="ECO:0007669"/>
    <property type="project" value="InterPro"/>
</dbReference>
<dbReference type="Pfam" id="PF01411">
    <property type="entry name" value="tRNA-synt_2c"/>
    <property type="match status" value="1"/>
</dbReference>
<dbReference type="VEuPathDB" id="FungiDB:B9J08_003934"/>
<dbReference type="SMART" id="SM00863">
    <property type="entry name" value="tRNA_SAD"/>
    <property type="match status" value="1"/>
</dbReference>
<dbReference type="GO" id="GO:0003676">
    <property type="term" value="F:nucleic acid binding"/>
    <property type="evidence" value="ECO:0007669"/>
    <property type="project" value="InterPro"/>
</dbReference>
<dbReference type="Gene3D" id="3.30.980.10">
    <property type="entry name" value="Threonyl-trna Synthetase, Chain A, domain 2"/>
    <property type="match status" value="1"/>
</dbReference>